<feature type="transmembrane region" description="Helical" evidence="1">
    <location>
        <begin position="6"/>
        <end position="23"/>
    </location>
</feature>
<keyword evidence="1" id="KW-0812">Transmembrane</keyword>
<reference evidence="2 3" key="1">
    <citation type="journal article" date="2013" name="Proc. Natl. Acad. Sci. U.S.A.">
        <title>Candidate phylum TM6 genome recovered from a hospital sink biofilm provides genomic insights into this uncultivated phylum.</title>
        <authorList>
            <person name="McLean J.S."/>
            <person name="Lombardo M.J."/>
            <person name="Badger J.H."/>
            <person name="Edlund A."/>
            <person name="Novotny M."/>
            <person name="Yee-Greenbaum J."/>
            <person name="Vyahhi N."/>
            <person name="Hall A.P."/>
            <person name="Yang Y."/>
            <person name="Dupont C.L."/>
            <person name="Ziegler M.G."/>
            <person name="Chitsaz H."/>
            <person name="Allen A.E."/>
            <person name="Yooseph S."/>
            <person name="Tesler G."/>
            <person name="Pevzner P.A."/>
            <person name="Friedman R.M."/>
            <person name="Nealson K.H."/>
            <person name="Venter J.C."/>
            <person name="Lasken R.S."/>
        </authorList>
    </citation>
    <scope>NUCLEOTIDE SEQUENCE [LARGE SCALE GENOMIC DNA]</scope>
    <source>
        <strain evidence="2 3">TM6SC1</strain>
    </source>
</reference>
<accession>A0A0D2K3T6</accession>
<keyword evidence="3" id="KW-1185">Reference proteome</keyword>
<protein>
    <submittedName>
        <fullName evidence="2">Uncharacterized protein</fullName>
    </submittedName>
</protein>
<name>A0A0D2K3T6_9BACT</name>
<dbReference type="EMBL" id="ARQD01000004">
    <property type="protein sequence ID" value="KIX84967.1"/>
    <property type="molecule type" value="Genomic_DNA"/>
</dbReference>
<keyword evidence="1" id="KW-1133">Transmembrane helix</keyword>
<keyword evidence="1" id="KW-0472">Membrane</keyword>
<dbReference type="AlphaFoldDB" id="A0A0D2K3T6"/>
<dbReference type="SUPFAM" id="SSF50978">
    <property type="entry name" value="WD40 repeat-like"/>
    <property type="match status" value="1"/>
</dbReference>
<evidence type="ECO:0000256" key="1">
    <source>
        <dbReference type="SAM" id="Phobius"/>
    </source>
</evidence>
<evidence type="ECO:0000313" key="2">
    <source>
        <dbReference type="EMBL" id="KIX84967.1"/>
    </source>
</evidence>
<dbReference type="Proteomes" id="UP000032214">
    <property type="component" value="Unassembled WGS sequence"/>
</dbReference>
<proteinExistence type="predicted"/>
<organism evidence="2 3">
    <name type="scientific">candidate division TM6 bacterium JCVI TM6SC1</name>
    <dbReference type="NCBI Taxonomy" id="1306947"/>
    <lineage>
        <taxon>Bacteria</taxon>
        <taxon>Candidatus Babelota</taxon>
        <taxon>Vermiphilus</taxon>
    </lineage>
</organism>
<sequence length="549" mass="61832">MTIALLYYFISTLVIITNIYGMEKEHGASKSIMSGMYENKKIYDADCALLDTLKKCKKDIGQKLDYKIINTELPVALIGCSRSALEDLSLLSNLAEIKYFIDGNPVLISCAGLSSLYTADIYPRFTIDTPLLVCWHHSFIKSKIYAKTSKIELLPGFNRVKSLIGQILDEFKNISGHQIDKFLSILKSLPAPLHDIIYTKIVEEHLSLAANETDAYAQLAKQCTVHDWSLDNNISAVSIVKLSHALVLARSFPMQNFSTISYCDLTNHIQKSAFVCSMDYGVVSALCAQGTTKIIWGTQKGFVGYYELGAQAHMNTPAYEQEGTVIHIEGDFKNDRAFVLYESGRVYIYHFGQTKLTKFPHDDVFVTACALSPSGNHLVCGTNNGWTIVYNSVIADTHWIPRCIACKDEQGVARQVKNLTFITEDIIKARGIDCCSEWNHKDNVVNVCPVDVSEEYVDGASYEYNNDYISSGSTTYEIQRNMKAILIKYPLTFNDIVCIRALYNATTLEDLQAIIYSHNFICLRPHLQKTIMDNLKIKKYDIEYPHKNS</sequence>
<evidence type="ECO:0000313" key="3">
    <source>
        <dbReference type="Proteomes" id="UP000032214"/>
    </source>
</evidence>
<gene>
    <name evidence="2" type="ORF">J120_04485</name>
</gene>
<dbReference type="STRING" id="1306947.J120_04485"/>
<dbReference type="InterPro" id="IPR036322">
    <property type="entry name" value="WD40_repeat_dom_sf"/>
</dbReference>
<comment type="caution">
    <text evidence="2">The sequence shown here is derived from an EMBL/GenBank/DDBJ whole genome shotgun (WGS) entry which is preliminary data.</text>
</comment>